<evidence type="ECO:0000259" key="1">
    <source>
        <dbReference type="Pfam" id="PF03983"/>
    </source>
</evidence>
<dbReference type="Pfam" id="PF03983">
    <property type="entry name" value="SHD1"/>
    <property type="match status" value="1"/>
</dbReference>
<dbReference type="EMBL" id="KZ997457">
    <property type="protein sequence ID" value="RKO87390.1"/>
    <property type="molecule type" value="Genomic_DNA"/>
</dbReference>
<dbReference type="GO" id="GO:0042802">
    <property type="term" value="F:identical protein binding"/>
    <property type="evidence" value="ECO:0007669"/>
    <property type="project" value="InterPro"/>
</dbReference>
<dbReference type="GO" id="GO:0008092">
    <property type="term" value="F:cytoskeletal protein binding"/>
    <property type="evidence" value="ECO:0007669"/>
    <property type="project" value="InterPro"/>
</dbReference>
<sequence>RTWTDRTGAFKVEAQYIGLGDGKVHLHKTNGVKIAVPLEKLDATDMAFLLTIPG</sequence>
<feature type="domain" description="SLA1 homology" evidence="1">
    <location>
        <begin position="1"/>
        <end position="49"/>
    </location>
</feature>
<proteinExistence type="predicted"/>
<accession>A0A4P9W9B8</accession>
<dbReference type="Gene3D" id="2.30.30.700">
    <property type="entry name" value="SLA1 homology domain 1"/>
    <property type="match status" value="1"/>
</dbReference>
<dbReference type="GO" id="GO:0030674">
    <property type="term" value="F:protein-macromolecule adaptor activity"/>
    <property type="evidence" value="ECO:0007669"/>
    <property type="project" value="InterPro"/>
</dbReference>
<evidence type="ECO:0000313" key="2">
    <source>
        <dbReference type="EMBL" id="RKO87390.1"/>
    </source>
</evidence>
<protein>
    <submittedName>
        <fullName evidence="2">Sla1 homology domain 1</fullName>
    </submittedName>
</protein>
<dbReference type="Proteomes" id="UP000269721">
    <property type="component" value="Unassembled WGS sequence"/>
</dbReference>
<dbReference type="GO" id="GO:0043130">
    <property type="term" value="F:ubiquitin binding"/>
    <property type="evidence" value="ECO:0007669"/>
    <property type="project" value="InterPro"/>
</dbReference>
<name>A0A4P9W9B8_9FUNG</name>
<gene>
    <name evidence="2" type="ORF">BDK51DRAFT_3718</name>
</gene>
<feature type="non-terminal residue" evidence="2">
    <location>
        <position position="1"/>
    </location>
</feature>
<evidence type="ECO:0000313" key="3">
    <source>
        <dbReference type="Proteomes" id="UP000269721"/>
    </source>
</evidence>
<keyword evidence="3" id="KW-1185">Reference proteome</keyword>
<dbReference type="OrthoDB" id="5971719at2759"/>
<reference evidence="3" key="1">
    <citation type="journal article" date="2018" name="Nat. Microbiol.">
        <title>Leveraging single-cell genomics to expand the fungal tree of life.</title>
        <authorList>
            <person name="Ahrendt S.R."/>
            <person name="Quandt C.A."/>
            <person name="Ciobanu D."/>
            <person name="Clum A."/>
            <person name="Salamov A."/>
            <person name="Andreopoulos B."/>
            <person name="Cheng J.F."/>
            <person name="Woyke T."/>
            <person name="Pelin A."/>
            <person name="Henrissat B."/>
            <person name="Reynolds N.K."/>
            <person name="Benny G.L."/>
            <person name="Smith M.E."/>
            <person name="James T.Y."/>
            <person name="Grigoriev I.V."/>
        </authorList>
    </citation>
    <scope>NUCLEOTIDE SEQUENCE [LARGE SCALE GENOMIC DNA]</scope>
</reference>
<organism evidence="2 3">
    <name type="scientific">Blyttiomyces helicus</name>
    <dbReference type="NCBI Taxonomy" id="388810"/>
    <lineage>
        <taxon>Eukaryota</taxon>
        <taxon>Fungi</taxon>
        <taxon>Fungi incertae sedis</taxon>
        <taxon>Chytridiomycota</taxon>
        <taxon>Chytridiomycota incertae sedis</taxon>
        <taxon>Chytridiomycetes</taxon>
        <taxon>Chytridiomycetes incertae sedis</taxon>
        <taxon>Blyttiomyces</taxon>
    </lineage>
</organism>
<dbReference type="AlphaFoldDB" id="A0A4P9W9B8"/>
<feature type="non-terminal residue" evidence="2">
    <location>
        <position position="54"/>
    </location>
</feature>
<dbReference type="InterPro" id="IPR007131">
    <property type="entry name" value="SHD1"/>
</dbReference>